<dbReference type="EMBL" id="BMYV01000002">
    <property type="protein sequence ID" value="GGX69613.1"/>
    <property type="molecule type" value="Genomic_DNA"/>
</dbReference>
<reference evidence="3 4" key="1">
    <citation type="journal article" date="2014" name="Int. J. Syst. Evol. Microbiol.">
        <title>Complete genome sequence of Corynebacterium casei LMG S-19264T (=DSM 44701T), isolated from a smear-ripened cheese.</title>
        <authorList>
            <consortium name="US DOE Joint Genome Institute (JGI-PGF)"/>
            <person name="Walter F."/>
            <person name="Albersmeier A."/>
            <person name="Kalinowski J."/>
            <person name="Ruckert C."/>
        </authorList>
    </citation>
    <scope>NUCLEOTIDE SEQUENCE [LARGE SCALE GENOMIC DNA]</scope>
    <source>
        <strain evidence="3 4">KCTC 23968</strain>
    </source>
</reference>
<evidence type="ECO:0000256" key="1">
    <source>
        <dbReference type="ARBA" id="ARBA00022729"/>
    </source>
</evidence>
<evidence type="ECO:0000313" key="4">
    <source>
        <dbReference type="Proteomes" id="UP000600865"/>
    </source>
</evidence>
<keyword evidence="4" id="KW-1185">Reference proteome</keyword>
<organism evidence="3 4">
    <name type="scientific">Litorimonas cladophorae</name>
    <dbReference type="NCBI Taxonomy" id="1220491"/>
    <lineage>
        <taxon>Bacteria</taxon>
        <taxon>Pseudomonadati</taxon>
        <taxon>Pseudomonadota</taxon>
        <taxon>Alphaproteobacteria</taxon>
        <taxon>Maricaulales</taxon>
        <taxon>Robiginitomaculaceae</taxon>
    </lineage>
</organism>
<dbReference type="Pfam" id="PF13778">
    <property type="entry name" value="DUF4174"/>
    <property type="match status" value="1"/>
</dbReference>
<dbReference type="InterPro" id="IPR025232">
    <property type="entry name" value="DUF4174"/>
</dbReference>
<comment type="caution">
    <text evidence="3">The sequence shown here is derived from an EMBL/GenBank/DDBJ whole genome shotgun (WGS) entry which is preliminary data.</text>
</comment>
<gene>
    <name evidence="3" type="ORF">GCM10011309_19550</name>
</gene>
<dbReference type="AlphaFoldDB" id="A0A918NIB7"/>
<feature type="domain" description="DUF4174" evidence="2">
    <location>
        <begin position="37"/>
        <end position="121"/>
    </location>
</feature>
<accession>A0A918NIB7</accession>
<dbReference type="Proteomes" id="UP000600865">
    <property type="component" value="Unassembled WGS sequence"/>
</dbReference>
<evidence type="ECO:0000313" key="3">
    <source>
        <dbReference type="EMBL" id="GGX69613.1"/>
    </source>
</evidence>
<sequence>MVSLQDAPRILAFCDNPASDQSLLLAERVRPTIDWVGFNERDLVLVEVIGDTTHPIISLKDGQRDRVEQVLLNDFQPKEICREDFEFVLIGRDGAVKKRWQKFLSVEDLFQTIDAMPMRRFEIMSSQRSN</sequence>
<name>A0A918NIB7_9PROT</name>
<keyword evidence="1" id="KW-0732">Signal</keyword>
<proteinExistence type="predicted"/>
<evidence type="ECO:0000259" key="2">
    <source>
        <dbReference type="Pfam" id="PF13778"/>
    </source>
</evidence>
<protein>
    <recommendedName>
        <fullName evidence="2">DUF4174 domain-containing protein</fullName>
    </recommendedName>
</protein>